<keyword evidence="2" id="KW-0472">Membrane</keyword>
<dbReference type="AlphaFoldDB" id="A0A7Y6A2C7"/>
<evidence type="ECO:0000259" key="3">
    <source>
        <dbReference type="PROSITE" id="PS50110"/>
    </source>
</evidence>
<dbReference type="RefSeq" id="WP_175348397.1">
    <property type="nucleotide sequence ID" value="NZ_JABMCI010000067.1"/>
</dbReference>
<evidence type="ECO:0000256" key="1">
    <source>
        <dbReference type="PROSITE-ProRule" id="PRU00169"/>
    </source>
</evidence>
<evidence type="ECO:0000313" key="4">
    <source>
        <dbReference type="EMBL" id="NUU18476.1"/>
    </source>
</evidence>
<keyword evidence="2" id="KW-0812">Transmembrane</keyword>
<feature type="modified residue" description="4-aspartylphosphate" evidence="1">
    <location>
        <position position="138"/>
    </location>
</feature>
<reference evidence="4 5" key="1">
    <citation type="submission" date="2020-05" db="EMBL/GenBank/DDBJ databases">
        <title>Genome Sequencing of Type Strains.</title>
        <authorList>
            <person name="Lemaire J.F."/>
            <person name="Inderbitzin P."/>
            <person name="Gregorio O.A."/>
            <person name="Collins S.B."/>
            <person name="Wespe N."/>
            <person name="Knight-Connoni V."/>
        </authorList>
    </citation>
    <scope>NUCLEOTIDE SEQUENCE [LARGE SCALE GENOMIC DNA]</scope>
    <source>
        <strain evidence="4 5">ATCC 25174</strain>
    </source>
</reference>
<dbReference type="Proteomes" id="UP000565724">
    <property type="component" value="Unassembled WGS sequence"/>
</dbReference>
<dbReference type="PROSITE" id="PS50110">
    <property type="entry name" value="RESPONSE_REGULATORY"/>
    <property type="match status" value="1"/>
</dbReference>
<dbReference type="InterPro" id="IPR001789">
    <property type="entry name" value="Sig_transdc_resp-reg_receiver"/>
</dbReference>
<gene>
    <name evidence="4" type="ORF">HP550_14560</name>
</gene>
<evidence type="ECO:0000313" key="5">
    <source>
        <dbReference type="Proteomes" id="UP000565724"/>
    </source>
</evidence>
<keyword evidence="5" id="KW-1185">Reference proteome</keyword>
<keyword evidence="1" id="KW-0597">Phosphoprotein</keyword>
<name>A0A7Y6A2C7_9CELL</name>
<feature type="domain" description="Response regulatory" evidence="3">
    <location>
        <begin position="89"/>
        <end position="198"/>
    </location>
</feature>
<dbReference type="Gene3D" id="3.40.50.2300">
    <property type="match status" value="1"/>
</dbReference>
<dbReference type="EMBL" id="JABMCI010000067">
    <property type="protein sequence ID" value="NUU18476.1"/>
    <property type="molecule type" value="Genomic_DNA"/>
</dbReference>
<feature type="transmembrane region" description="Helical" evidence="2">
    <location>
        <begin position="6"/>
        <end position="29"/>
    </location>
</feature>
<evidence type="ECO:0000256" key="2">
    <source>
        <dbReference type="SAM" id="Phobius"/>
    </source>
</evidence>
<keyword evidence="2" id="KW-1133">Transmembrane helix</keyword>
<proteinExistence type="predicted"/>
<dbReference type="SUPFAM" id="SSF52172">
    <property type="entry name" value="CheY-like"/>
    <property type="match status" value="1"/>
</dbReference>
<dbReference type="GO" id="GO:0000160">
    <property type="term" value="P:phosphorelay signal transduction system"/>
    <property type="evidence" value="ECO:0007669"/>
    <property type="project" value="InterPro"/>
</dbReference>
<dbReference type="InterPro" id="IPR011006">
    <property type="entry name" value="CheY-like_superfamily"/>
</dbReference>
<comment type="caution">
    <text evidence="4">The sequence shown here is derived from an EMBL/GenBank/DDBJ whole genome shotgun (WGS) entry which is preliminary data.</text>
</comment>
<accession>A0A7Y6A2C7</accession>
<sequence length="203" mass="21971">MSDDVQVALIGLIVPVCSLLVIGIVLVVFRKQIAGLTSRTTRIKVAGFELELATQALIEAKPNQKVSAGIARGIEERAARLAPRLMGVQVLWVDDQPHGNKVERRFLRVAGLTVVNARTSKRAFQLLDEDDFGVVITDIERAESPTAGIDLARDVAEQYGIPVIGYIGSVDLARPVPAGLLALTDRPDVLISRILDAVEASEW</sequence>
<protein>
    <recommendedName>
        <fullName evidence="3">Response regulatory domain-containing protein</fullName>
    </recommendedName>
</protein>
<organism evidence="4 5">
    <name type="scientific">Cellulomonas humilata</name>
    <dbReference type="NCBI Taxonomy" id="144055"/>
    <lineage>
        <taxon>Bacteria</taxon>
        <taxon>Bacillati</taxon>
        <taxon>Actinomycetota</taxon>
        <taxon>Actinomycetes</taxon>
        <taxon>Micrococcales</taxon>
        <taxon>Cellulomonadaceae</taxon>
        <taxon>Cellulomonas</taxon>
    </lineage>
</organism>